<dbReference type="EC" id="2.7.13.3" evidence="2"/>
<dbReference type="InterPro" id="IPR000700">
    <property type="entry name" value="PAS-assoc_C"/>
</dbReference>
<dbReference type="NCBIfam" id="TIGR00229">
    <property type="entry name" value="sensory_box"/>
    <property type="match status" value="1"/>
</dbReference>
<dbReference type="InterPro" id="IPR013655">
    <property type="entry name" value="PAS_fold_3"/>
</dbReference>
<keyword evidence="3" id="KW-0597">Phosphoprotein</keyword>
<dbReference type="CDD" id="cd00130">
    <property type="entry name" value="PAS"/>
    <property type="match status" value="1"/>
</dbReference>
<dbReference type="InterPro" id="IPR003661">
    <property type="entry name" value="HisK_dim/P_dom"/>
</dbReference>
<dbReference type="PANTHER" id="PTHR43304:SF1">
    <property type="entry name" value="PAC DOMAIN-CONTAINING PROTEIN"/>
    <property type="match status" value="1"/>
</dbReference>
<dbReference type="InterPro" id="IPR005467">
    <property type="entry name" value="His_kinase_dom"/>
</dbReference>
<dbReference type="SMART" id="SM00388">
    <property type="entry name" value="HisKA"/>
    <property type="match status" value="1"/>
</dbReference>
<reference evidence="8 9" key="1">
    <citation type="journal article" date="2007" name="Appl. Environ. Microbiol.">
        <title>Genome sequence of the cellulolytic gliding bacterium Cytophaga hutchinsonii.</title>
        <authorList>
            <person name="Xie G."/>
            <person name="Bruce D.C."/>
            <person name="Challacombe J.F."/>
            <person name="Chertkov O."/>
            <person name="Detter J.C."/>
            <person name="Gilna P."/>
            <person name="Han C.S."/>
            <person name="Lucas S."/>
            <person name="Misra M."/>
            <person name="Myers G.L."/>
            <person name="Richardson P."/>
            <person name="Tapia R."/>
            <person name="Thayer N."/>
            <person name="Thompson L.S."/>
            <person name="Brettin T.S."/>
            <person name="Henrissat B."/>
            <person name="Wilson D.B."/>
            <person name="McBride M.J."/>
        </authorList>
    </citation>
    <scope>NUCLEOTIDE SEQUENCE [LARGE SCALE GENOMIC DNA]</scope>
    <source>
        <strain evidence="9">ATCC 33406 / DSM 1761 / CIP 103989 / NBRC 15051 / NCIMB 9469 / D465</strain>
    </source>
</reference>
<dbReference type="PROSITE" id="PS50109">
    <property type="entry name" value="HIS_KIN"/>
    <property type="match status" value="1"/>
</dbReference>
<dbReference type="InterPro" id="IPR052162">
    <property type="entry name" value="Sensor_kinase/Photoreceptor"/>
</dbReference>
<dbReference type="PANTHER" id="PTHR43304">
    <property type="entry name" value="PHYTOCHROME-LIKE PROTEIN CPH1"/>
    <property type="match status" value="1"/>
</dbReference>
<dbReference type="Gene3D" id="1.10.287.130">
    <property type="match status" value="1"/>
</dbReference>
<dbReference type="Proteomes" id="UP000001822">
    <property type="component" value="Chromosome"/>
</dbReference>
<evidence type="ECO:0000256" key="4">
    <source>
        <dbReference type="ARBA" id="ARBA00022679"/>
    </source>
</evidence>
<dbReference type="SMART" id="SM00086">
    <property type="entry name" value="PAC"/>
    <property type="match status" value="2"/>
</dbReference>
<dbReference type="InterPro" id="IPR035965">
    <property type="entry name" value="PAS-like_dom_sf"/>
</dbReference>
<evidence type="ECO:0000256" key="1">
    <source>
        <dbReference type="ARBA" id="ARBA00000085"/>
    </source>
</evidence>
<dbReference type="InterPro" id="IPR001610">
    <property type="entry name" value="PAC"/>
</dbReference>
<dbReference type="AlphaFoldDB" id="A0A6N4SSP4"/>
<protein>
    <recommendedName>
        <fullName evidence="2">histidine kinase</fullName>
        <ecNumber evidence="2">2.7.13.3</ecNumber>
    </recommendedName>
</protein>
<dbReference type="FunFam" id="3.30.565.10:FF:000006">
    <property type="entry name" value="Sensor histidine kinase WalK"/>
    <property type="match status" value="1"/>
</dbReference>
<dbReference type="InterPro" id="IPR036890">
    <property type="entry name" value="HATPase_C_sf"/>
</dbReference>
<dbReference type="InterPro" id="IPR036097">
    <property type="entry name" value="HisK_dim/P_sf"/>
</dbReference>
<dbReference type="Pfam" id="PF02518">
    <property type="entry name" value="HATPase_c"/>
    <property type="match status" value="1"/>
</dbReference>
<feature type="domain" description="PAC" evidence="7">
    <location>
        <begin position="365"/>
        <end position="417"/>
    </location>
</feature>
<keyword evidence="5 8" id="KW-0418">Kinase</keyword>
<proteinExistence type="predicted"/>
<dbReference type="PRINTS" id="PR00344">
    <property type="entry name" value="BCTRLSENSOR"/>
</dbReference>
<dbReference type="SUPFAM" id="SSF47384">
    <property type="entry name" value="Homodimeric domain of signal transducing histidine kinase"/>
    <property type="match status" value="1"/>
</dbReference>
<dbReference type="InterPro" id="IPR003594">
    <property type="entry name" value="HATPase_dom"/>
</dbReference>
<evidence type="ECO:0000256" key="5">
    <source>
        <dbReference type="ARBA" id="ARBA00022777"/>
    </source>
</evidence>
<comment type="catalytic activity">
    <reaction evidence="1">
        <text>ATP + protein L-histidine = ADP + protein N-phospho-L-histidine.</text>
        <dbReference type="EC" id="2.7.13.3"/>
    </reaction>
</comment>
<dbReference type="InterPro" id="IPR004358">
    <property type="entry name" value="Sig_transdc_His_kin-like_C"/>
</dbReference>
<keyword evidence="9" id="KW-1185">Reference proteome</keyword>
<gene>
    <name evidence="8" type="primary">rcsC</name>
    <name evidence="8" type="ordered locus">CHU_2084</name>
</gene>
<evidence type="ECO:0000313" key="9">
    <source>
        <dbReference type="Proteomes" id="UP000001822"/>
    </source>
</evidence>
<dbReference type="SUPFAM" id="SSF55785">
    <property type="entry name" value="PYP-like sensor domain (PAS domain)"/>
    <property type="match status" value="2"/>
</dbReference>
<name>A0A6N4SSP4_CYTH3</name>
<feature type="domain" description="Histidine kinase" evidence="6">
    <location>
        <begin position="439"/>
        <end position="657"/>
    </location>
</feature>
<evidence type="ECO:0000259" key="7">
    <source>
        <dbReference type="PROSITE" id="PS50113"/>
    </source>
</evidence>
<dbReference type="CDD" id="cd00082">
    <property type="entry name" value="HisKA"/>
    <property type="match status" value="1"/>
</dbReference>
<dbReference type="Pfam" id="PF08447">
    <property type="entry name" value="PAS_3"/>
    <property type="match status" value="1"/>
</dbReference>
<dbReference type="SUPFAM" id="SSF55874">
    <property type="entry name" value="ATPase domain of HSP90 chaperone/DNA topoisomerase II/histidine kinase"/>
    <property type="match status" value="1"/>
</dbReference>
<accession>A0A6N4SSP4</accession>
<dbReference type="Gene3D" id="3.30.565.10">
    <property type="entry name" value="Histidine kinase-like ATPase, C-terminal domain"/>
    <property type="match status" value="1"/>
</dbReference>
<dbReference type="InterPro" id="IPR000014">
    <property type="entry name" value="PAS"/>
</dbReference>
<dbReference type="KEGG" id="chu:CHU_2084"/>
<dbReference type="EMBL" id="CP000383">
    <property type="protein sequence ID" value="ABG59347.1"/>
    <property type="molecule type" value="Genomic_DNA"/>
</dbReference>
<evidence type="ECO:0000256" key="2">
    <source>
        <dbReference type="ARBA" id="ARBA00012438"/>
    </source>
</evidence>
<keyword evidence="4 8" id="KW-0808">Transferase</keyword>
<dbReference type="SMART" id="SM00387">
    <property type="entry name" value="HATPase_c"/>
    <property type="match status" value="1"/>
</dbReference>
<evidence type="ECO:0000256" key="3">
    <source>
        <dbReference type="ARBA" id="ARBA00022553"/>
    </source>
</evidence>
<dbReference type="Pfam" id="PF00512">
    <property type="entry name" value="HisKA"/>
    <property type="match status" value="1"/>
</dbReference>
<evidence type="ECO:0000259" key="6">
    <source>
        <dbReference type="PROSITE" id="PS50109"/>
    </source>
</evidence>
<evidence type="ECO:0000313" key="8">
    <source>
        <dbReference type="EMBL" id="ABG59347.1"/>
    </source>
</evidence>
<dbReference type="GO" id="GO:0000155">
    <property type="term" value="F:phosphorelay sensor kinase activity"/>
    <property type="evidence" value="ECO:0007669"/>
    <property type="project" value="InterPro"/>
</dbReference>
<dbReference type="PROSITE" id="PS50113">
    <property type="entry name" value="PAC"/>
    <property type="match status" value="1"/>
</dbReference>
<organism evidence="8 9">
    <name type="scientific">Cytophaga hutchinsonii (strain ATCC 33406 / DSM 1761 / CIP 103989 / NBRC 15051 / NCIMB 9469 / D465)</name>
    <dbReference type="NCBI Taxonomy" id="269798"/>
    <lineage>
        <taxon>Bacteria</taxon>
        <taxon>Pseudomonadati</taxon>
        <taxon>Bacteroidota</taxon>
        <taxon>Cytophagia</taxon>
        <taxon>Cytophagales</taxon>
        <taxon>Cytophagaceae</taxon>
        <taxon>Cytophaga</taxon>
    </lineage>
</organism>
<dbReference type="Gene3D" id="3.30.450.20">
    <property type="entry name" value="PAS domain"/>
    <property type="match status" value="3"/>
</dbReference>
<sequence>MGERIRSFDWAATSLGPISTWPQSLLTSVSIMLHSTFPMFIWWGEEMIQFYNDAYRPSLGNEGKHPSALGQKGGDCWQEIWPVIKPMIDEVIQGKSTWNENQLIPIYRNGKLEDVYWTFGYSPIYKEGGTVGGVLVVCTETTDAVVNLKKIEEDENKLRFSIEAAELATWDYDPATNKFQGNNLLKEWFGLVPLEEIDLSLALAVITDTDRPLVVKAIEAALEHTSGGNYNVEYTIVHPVSKKARIVKAKGRAWFNEKKIAYRFNGILQDVTEEVSSRMAYEESQDQIRFASDRLQLALDAGEIGYYEWAIENDEMHCNSLYKKIFGFSDAHDPTYKEFTSQIFPKDLSVRNNAVQRAILVGGVYNAEYRVRHPNDELRWVKSFGKAIYDEKGKPVKLIGMILDITEHKQFAEELSRQVRERTAELKQTNSDLLQFAHVASHDLKEPVRKVKIFSGRIRDEFKKELPVKGHIYLEKIQHSTDRMLSMIEGVLMYSTLSNLTQVMEKVDLNQVIGNIQKDLEILIEEKQGMIQMDKLPVIHGVPVLMYQLFYNLINNALKFSKSNVPSRITITYEQEKISSVWYDRITLSDNGIGFSNDQVDRMFDAFIRLNSKDKYEGTGLGLALCKKIVDRHNGNIFASGEKDSGAVFTILLPLKKIKS</sequence>
<dbReference type="Gene3D" id="2.10.70.100">
    <property type="match status" value="1"/>
</dbReference>